<organism evidence="5 6">
    <name type="scientific">Agaricicola taiwanensis</name>
    <dbReference type="NCBI Taxonomy" id="591372"/>
    <lineage>
        <taxon>Bacteria</taxon>
        <taxon>Pseudomonadati</taxon>
        <taxon>Pseudomonadota</taxon>
        <taxon>Alphaproteobacteria</taxon>
        <taxon>Rhodobacterales</taxon>
        <taxon>Paracoccaceae</taxon>
        <taxon>Agaricicola</taxon>
    </lineage>
</organism>
<dbReference type="InterPro" id="IPR002734">
    <property type="entry name" value="RibDG_C"/>
</dbReference>
<keyword evidence="3" id="KW-0560">Oxidoreductase</keyword>
<evidence type="ECO:0000256" key="2">
    <source>
        <dbReference type="ARBA" id="ARBA00022857"/>
    </source>
</evidence>
<sequence>MKPTIMCLMESSIDGRLHPSKFTESPDGDKSSWSKLYEKLHSELEGDAWIVGRVTMAEMSKGEPHPPASHRPVSRPHHFARRDADGYAIALDRSGKLHFRSDNIGGDHVVVLLGANVPDSHLAELVGDGVSYIVSDSNEIGLAATLDLLAQELGIRRLLLEGGRRINGSFFAAGLVDEFRVLVAPALDARLNIEGIVDAGDEGLAGKVKLAFKTCELLDHGVVLLCYAVEAE</sequence>
<dbReference type="InterPro" id="IPR024072">
    <property type="entry name" value="DHFR-like_dom_sf"/>
</dbReference>
<evidence type="ECO:0000313" key="6">
    <source>
        <dbReference type="Proteomes" id="UP000602745"/>
    </source>
</evidence>
<keyword evidence="2" id="KW-0521">NADP</keyword>
<accession>A0A8J2YLF8</accession>
<dbReference type="AlphaFoldDB" id="A0A8J2YLF8"/>
<protein>
    <submittedName>
        <fullName evidence="5">Riboflavin deaminase</fullName>
    </submittedName>
</protein>
<evidence type="ECO:0000313" key="5">
    <source>
        <dbReference type="EMBL" id="GGE53011.1"/>
    </source>
</evidence>
<evidence type="ECO:0000256" key="1">
    <source>
        <dbReference type="ARBA" id="ARBA00005104"/>
    </source>
</evidence>
<dbReference type="Gene3D" id="3.40.430.10">
    <property type="entry name" value="Dihydrofolate Reductase, subunit A"/>
    <property type="match status" value="1"/>
</dbReference>
<keyword evidence="6" id="KW-1185">Reference proteome</keyword>
<dbReference type="Pfam" id="PF01872">
    <property type="entry name" value="RibD_C"/>
    <property type="match status" value="1"/>
</dbReference>
<evidence type="ECO:0000259" key="4">
    <source>
        <dbReference type="Pfam" id="PF01872"/>
    </source>
</evidence>
<dbReference type="RefSeq" id="WP_188410886.1">
    <property type="nucleotide sequence ID" value="NZ_BMCP01000006.1"/>
</dbReference>
<dbReference type="SUPFAM" id="SSF53597">
    <property type="entry name" value="Dihydrofolate reductase-like"/>
    <property type="match status" value="1"/>
</dbReference>
<proteinExistence type="predicted"/>
<dbReference type="GO" id="GO:0008703">
    <property type="term" value="F:5-amino-6-(5-phosphoribosylamino)uracil reductase activity"/>
    <property type="evidence" value="ECO:0007669"/>
    <property type="project" value="InterPro"/>
</dbReference>
<dbReference type="PANTHER" id="PTHR38011:SF7">
    <property type="entry name" value="2,5-DIAMINO-6-RIBOSYLAMINO-4(3H)-PYRIMIDINONE 5'-PHOSPHATE REDUCTASE"/>
    <property type="match status" value="1"/>
</dbReference>
<name>A0A8J2YLF8_9RHOB</name>
<reference evidence="5" key="2">
    <citation type="submission" date="2020-09" db="EMBL/GenBank/DDBJ databases">
        <authorList>
            <person name="Sun Q."/>
            <person name="Sedlacek I."/>
        </authorList>
    </citation>
    <scope>NUCLEOTIDE SEQUENCE</scope>
    <source>
        <strain evidence="5">CCM 7684</strain>
    </source>
</reference>
<comment type="pathway">
    <text evidence="1">Cofactor biosynthesis; riboflavin biosynthesis.</text>
</comment>
<dbReference type="InterPro" id="IPR050765">
    <property type="entry name" value="Riboflavin_Biosynth_HTPR"/>
</dbReference>
<dbReference type="PANTHER" id="PTHR38011">
    <property type="entry name" value="DIHYDROFOLATE REDUCTASE FAMILY PROTEIN (AFU_ORTHOLOGUE AFUA_8G06820)"/>
    <property type="match status" value="1"/>
</dbReference>
<dbReference type="GO" id="GO:0009231">
    <property type="term" value="P:riboflavin biosynthetic process"/>
    <property type="evidence" value="ECO:0007669"/>
    <property type="project" value="InterPro"/>
</dbReference>
<reference evidence="5" key="1">
    <citation type="journal article" date="2014" name="Int. J. Syst. Evol. Microbiol.">
        <title>Complete genome sequence of Corynebacterium casei LMG S-19264T (=DSM 44701T), isolated from a smear-ripened cheese.</title>
        <authorList>
            <consortium name="US DOE Joint Genome Institute (JGI-PGF)"/>
            <person name="Walter F."/>
            <person name="Albersmeier A."/>
            <person name="Kalinowski J."/>
            <person name="Ruckert C."/>
        </authorList>
    </citation>
    <scope>NUCLEOTIDE SEQUENCE</scope>
    <source>
        <strain evidence="5">CCM 7684</strain>
    </source>
</reference>
<gene>
    <name evidence="5" type="ORF">GCM10007276_32550</name>
</gene>
<evidence type="ECO:0000256" key="3">
    <source>
        <dbReference type="ARBA" id="ARBA00023002"/>
    </source>
</evidence>
<comment type="caution">
    <text evidence="5">The sequence shown here is derived from an EMBL/GenBank/DDBJ whole genome shotgun (WGS) entry which is preliminary data.</text>
</comment>
<feature type="domain" description="Bacterial bifunctional deaminase-reductase C-terminal" evidence="4">
    <location>
        <begin position="3"/>
        <end position="222"/>
    </location>
</feature>
<dbReference type="Proteomes" id="UP000602745">
    <property type="component" value="Unassembled WGS sequence"/>
</dbReference>
<dbReference type="EMBL" id="BMCP01000006">
    <property type="protein sequence ID" value="GGE53011.1"/>
    <property type="molecule type" value="Genomic_DNA"/>
</dbReference>